<dbReference type="SUPFAM" id="SSF53323">
    <property type="entry name" value="Pyruvate-ferredoxin oxidoreductase, PFOR, domain III"/>
    <property type="match status" value="1"/>
</dbReference>
<dbReference type="InterPro" id="IPR019752">
    <property type="entry name" value="Pyrv/ketoisovalerate_OxRed_cat"/>
</dbReference>
<evidence type="ECO:0000256" key="1">
    <source>
        <dbReference type="ARBA" id="ARBA00023002"/>
    </source>
</evidence>
<reference evidence="3" key="1">
    <citation type="journal article" date="2020" name="mSystems">
        <title>Genome- and Community-Level Interaction Insights into Carbon Utilization and Element Cycling Functions of Hydrothermarchaeota in Hydrothermal Sediment.</title>
        <authorList>
            <person name="Zhou Z."/>
            <person name="Liu Y."/>
            <person name="Xu W."/>
            <person name="Pan J."/>
            <person name="Luo Z.H."/>
            <person name="Li M."/>
        </authorList>
    </citation>
    <scope>NUCLEOTIDE SEQUENCE [LARGE SCALE GENOMIC DNA]</scope>
    <source>
        <strain evidence="3">HyVt-237</strain>
    </source>
</reference>
<dbReference type="InterPro" id="IPR052198">
    <property type="entry name" value="IorB_Oxidoreductase"/>
</dbReference>
<organism evidence="3">
    <name type="scientific">candidate division WOR-3 bacterium</name>
    <dbReference type="NCBI Taxonomy" id="2052148"/>
    <lineage>
        <taxon>Bacteria</taxon>
        <taxon>Bacteria division WOR-3</taxon>
    </lineage>
</organism>
<dbReference type="PANTHER" id="PTHR43854:SF1">
    <property type="entry name" value="INDOLEPYRUVATE OXIDOREDUCTASE SUBUNIT IORB"/>
    <property type="match status" value="1"/>
</dbReference>
<dbReference type="Gene3D" id="3.40.920.10">
    <property type="entry name" value="Pyruvate-ferredoxin oxidoreductase, PFOR, domain III"/>
    <property type="match status" value="1"/>
</dbReference>
<protein>
    <submittedName>
        <fullName evidence="3">Indolepyruvate oxidoreductase subunit beta</fullName>
    </submittedName>
</protein>
<accession>A0A7C0X8S3</accession>
<dbReference type="Proteomes" id="UP000885931">
    <property type="component" value="Unassembled WGS sequence"/>
</dbReference>
<keyword evidence="1" id="KW-0560">Oxidoreductase</keyword>
<dbReference type="NCBIfam" id="NF005322">
    <property type="entry name" value="PRK06853.1-2"/>
    <property type="match status" value="1"/>
</dbReference>
<evidence type="ECO:0000259" key="2">
    <source>
        <dbReference type="Pfam" id="PF01558"/>
    </source>
</evidence>
<sequence>MKTKNIIISGVGGQGIILASELLSLAAMEAGFDVKKSEVHGMSQRGGSVVSNVRFGEKVYSPLIEEGTADVILSFEKLETLRWIHFLNPQSGVCIVNDLEIIPVQVSQGKGEYPGDIMERLKKKASRVYLIDGVKYALQAGNPRTANTVLLGALSNFLPIEPEIWEETIKKRVPPKTIEANLKAFWLGRDLFKD</sequence>
<dbReference type="AlphaFoldDB" id="A0A7C0X8S3"/>
<feature type="domain" description="Pyruvate/ketoisovalerate oxidoreductase catalytic" evidence="2">
    <location>
        <begin position="12"/>
        <end position="189"/>
    </location>
</feature>
<dbReference type="EMBL" id="DRBW01000151">
    <property type="protein sequence ID" value="HDM90306.1"/>
    <property type="molecule type" value="Genomic_DNA"/>
</dbReference>
<dbReference type="PANTHER" id="PTHR43854">
    <property type="entry name" value="INDOLEPYRUVATE OXIDOREDUCTASE SUBUNIT IORB"/>
    <property type="match status" value="1"/>
</dbReference>
<dbReference type="Pfam" id="PF01558">
    <property type="entry name" value="POR"/>
    <property type="match status" value="1"/>
</dbReference>
<comment type="caution">
    <text evidence="3">The sequence shown here is derived from an EMBL/GenBank/DDBJ whole genome shotgun (WGS) entry which is preliminary data.</text>
</comment>
<proteinExistence type="predicted"/>
<dbReference type="NCBIfam" id="NF005325">
    <property type="entry name" value="PRK06853.1-5"/>
    <property type="match status" value="1"/>
</dbReference>
<name>A0A7C0X8S3_UNCW3</name>
<gene>
    <name evidence="3" type="ORF">ENG67_03745</name>
</gene>
<dbReference type="InterPro" id="IPR002869">
    <property type="entry name" value="Pyrv_flavodox_OxRed_cen"/>
</dbReference>
<dbReference type="GO" id="GO:0016903">
    <property type="term" value="F:oxidoreductase activity, acting on the aldehyde or oxo group of donors"/>
    <property type="evidence" value="ECO:0007669"/>
    <property type="project" value="InterPro"/>
</dbReference>
<evidence type="ECO:0000313" key="3">
    <source>
        <dbReference type="EMBL" id="HDM90306.1"/>
    </source>
</evidence>